<organism evidence="6 7">
    <name type="scientific">Psittacicella gerlachiana</name>
    <dbReference type="NCBI Taxonomy" id="2028574"/>
    <lineage>
        <taxon>Bacteria</taxon>
        <taxon>Pseudomonadati</taxon>
        <taxon>Pseudomonadota</taxon>
        <taxon>Gammaproteobacteria</taxon>
        <taxon>Pasteurellales</taxon>
        <taxon>Psittacicellaceae</taxon>
        <taxon>Psittacicella</taxon>
    </lineage>
</organism>
<evidence type="ECO:0000313" key="6">
    <source>
        <dbReference type="EMBL" id="RIY36422.1"/>
    </source>
</evidence>
<dbReference type="RefSeq" id="WP_119534470.1">
    <property type="nucleotide sequence ID" value="NZ_NRJF01000065.1"/>
</dbReference>
<evidence type="ECO:0000313" key="7">
    <source>
        <dbReference type="Proteomes" id="UP000265964"/>
    </source>
</evidence>
<dbReference type="OrthoDB" id="7239898at2"/>
<feature type="domain" description="Luciferase-like" evidence="5">
    <location>
        <begin position="38"/>
        <end position="238"/>
    </location>
</feature>
<dbReference type="GO" id="GO:0004497">
    <property type="term" value="F:monooxygenase activity"/>
    <property type="evidence" value="ECO:0007669"/>
    <property type="project" value="UniProtKB-KW"/>
</dbReference>
<dbReference type="InterPro" id="IPR036661">
    <property type="entry name" value="Luciferase-like_sf"/>
</dbReference>
<keyword evidence="2" id="KW-0288">FMN</keyword>
<accession>A0A3A1YE24</accession>
<dbReference type="AlphaFoldDB" id="A0A3A1YE24"/>
<keyword evidence="3" id="KW-0560">Oxidoreductase</keyword>
<dbReference type="EMBL" id="NRJF01000065">
    <property type="protein sequence ID" value="RIY36422.1"/>
    <property type="molecule type" value="Genomic_DNA"/>
</dbReference>
<evidence type="ECO:0000256" key="4">
    <source>
        <dbReference type="ARBA" id="ARBA00023033"/>
    </source>
</evidence>
<keyword evidence="4" id="KW-0503">Monooxygenase</keyword>
<dbReference type="Proteomes" id="UP000265964">
    <property type="component" value="Unassembled WGS sequence"/>
</dbReference>
<dbReference type="Pfam" id="PF00296">
    <property type="entry name" value="Bac_luciferase"/>
    <property type="match status" value="1"/>
</dbReference>
<dbReference type="PANTHER" id="PTHR30011:SF16">
    <property type="entry name" value="C2H2 FINGER DOMAIN TRANSCRIPTION FACTOR (EUROFUNG)-RELATED"/>
    <property type="match status" value="1"/>
</dbReference>
<evidence type="ECO:0000259" key="5">
    <source>
        <dbReference type="Pfam" id="PF00296"/>
    </source>
</evidence>
<gene>
    <name evidence="6" type="ORF">CKF59_02815</name>
</gene>
<dbReference type="SUPFAM" id="SSF51679">
    <property type="entry name" value="Bacterial luciferase-like"/>
    <property type="match status" value="1"/>
</dbReference>
<dbReference type="GO" id="GO:0016705">
    <property type="term" value="F:oxidoreductase activity, acting on paired donors, with incorporation or reduction of molecular oxygen"/>
    <property type="evidence" value="ECO:0007669"/>
    <property type="project" value="InterPro"/>
</dbReference>
<proteinExistence type="predicted"/>
<evidence type="ECO:0000256" key="1">
    <source>
        <dbReference type="ARBA" id="ARBA00022630"/>
    </source>
</evidence>
<dbReference type="Gene3D" id="3.20.20.30">
    <property type="entry name" value="Luciferase-like domain"/>
    <property type="match status" value="1"/>
</dbReference>
<evidence type="ECO:0000256" key="2">
    <source>
        <dbReference type="ARBA" id="ARBA00022643"/>
    </source>
</evidence>
<dbReference type="InterPro" id="IPR051260">
    <property type="entry name" value="Diverse_substr_monoxygenases"/>
</dbReference>
<dbReference type="InterPro" id="IPR011251">
    <property type="entry name" value="Luciferase-like_dom"/>
</dbReference>
<evidence type="ECO:0000256" key="3">
    <source>
        <dbReference type="ARBA" id="ARBA00023002"/>
    </source>
</evidence>
<keyword evidence="1" id="KW-0285">Flavoprotein</keyword>
<name>A0A3A1YE24_9GAMM</name>
<protein>
    <recommendedName>
        <fullName evidence="5">Luciferase-like domain-containing protein</fullName>
    </recommendedName>
</protein>
<comment type="caution">
    <text evidence="6">The sequence shown here is derived from an EMBL/GenBank/DDBJ whole genome shotgun (WGS) entry which is preliminary data.</text>
</comment>
<reference evidence="6 7" key="1">
    <citation type="submission" date="2017-08" db="EMBL/GenBank/DDBJ databases">
        <title>Reclassification of Bisgaard taxon 37 and 44.</title>
        <authorList>
            <person name="Christensen H."/>
        </authorList>
    </citation>
    <scope>NUCLEOTIDE SEQUENCE [LARGE SCALE GENOMIC DNA]</scope>
    <source>
        <strain evidence="6 7">EEAB3T1</strain>
    </source>
</reference>
<dbReference type="PANTHER" id="PTHR30011">
    <property type="entry name" value="ALKANESULFONATE MONOOXYGENASE-RELATED"/>
    <property type="match status" value="1"/>
</dbReference>
<sequence length="322" mass="36158">MTQAKLPLELQNHQAFTRVFAPHKLTLGLIAPFNGYPTPFPDLSNQKQLLEMIDNSPIAAIWVRDVPFYDPRFGDVGQGTDPFVTLGYYAAVTKNVTLGSAGIIATLRNPIDIAKAVASVDLISQQRFLLGLATGDRPGEYAPYGYKFNNRAERYRETWELVHKLYTTDFPEFTTENYGNFRGDLDFYPKPKQAIPMLTIGRSRQDLTWIAQNASAWINHGLIHNPENLAHMVHELASYAPNKWTPLGIGLFLNLDPNDNTPLDLGPFYVTAGSKALVALFKQLEELGVNHVSLNLKPSYHESQEATLKRFIDTVAVHFPHH</sequence>
<keyword evidence="7" id="KW-1185">Reference proteome</keyword>